<dbReference type="InterPro" id="IPR003593">
    <property type="entry name" value="AAA+_ATPase"/>
</dbReference>
<organism evidence="2 3">
    <name type="scientific">Dendrothele bispora (strain CBS 962.96)</name>
    <dbReference type="NCBI Taxonomy" id="1314807"/>
    <lineage>
        <taxon>Eukaryota</taxon>
        <taxon>Fungi</taxon>
        <taxon>Dikarya</taxon>
        <taxon>Basidiomycota</taxon>
        <taxon>Agaricomycotina</taxon>
        <taxon>Agaricomycetes</taxon>
        <taxon>Agaricomycetidae</taxon>
        <taxon>Agaricales</taxon>
        <taxon>Agaricales incertae sedis</taxon>
        <taxon>Dendrothele</taxon>
    </lineage>
</organism>
<dbReference type="OrthoDB" id="10042665at2759"/>
<dbReference type="PANTHER" id="PTHR46411">
    <property type="entry name" value="FAMILY ATPASE, PUTATIVE-RELATED"/>
    <property type="match status" value="1"/>
</dbReference>
<dbReference type="GO" id="GO:0005524">
    <property type="term" value="F:ATP binding"/>
    <property type="evidence" value="ECO:0007669"/>
    <property type="project" value="InterPro"/>
</dbReference>
<dbReference type="AlphaFoldDB" id="A0A4S8KIC2"/>
<evidence type="ECO:0000259" key="1">
    <source>
        <dbReference type="SMART" id="SM00382"/>
    </source>
</evidence>
<dbReference type="SUPFAM" id="SSF52540">
    <property type="entry name" value="P-loop containing nucleoside triphosphate hydrolases"/>
    <property type="match status" value="1"/>
</dbReference>
<dbReference type="GO" id="GO:0016887">
    <property type="term" value="F:ATP hydrolysis activity"/>
    <property type="evidence" value="ECO:0007669"/>
    <property type="project" value="InterPro"/>
</dbReference>
<keyword evidence="3" id="KW-1185">Reference proteome</keyword>
<protein>
    <submittedName>
        <fullName evidence="2">P-loop containing nucleoside triphosphate hydrolase protein</fullName>
    </submittedName>
</protein>
<dbReference type="Proteomes" id="UP000297245">
    <property type="component" value="Unassembled WGS sequence"/>
</dbReference>
<evidence type="ECO:0000313" key="2">
    <source>
        <dbReference type="EMBL" id="THU75093.1"/>
    </source>
</evidence>
<proteinExistence type="predicted"/>
<accession>A0A4S8KIC2</accession>
<reference evidence="2 3" key="1">
    <citation type="journal article" date="2019" name="Nat. Ecol. Evol.">
        <title>Megaphylogeny resolves global patterns of mushroom evolution.</title>
        <authorList>
            <person name="Varga T."/>
            <person name="Krizsan K."/>
            <person name="Foldi C."/>
            <person name="Dima B."/>
            <person name="Sanchez-Garcia M."/>
            <person name="Sanchez-Ramirez S."/>
            <person name="Szollosi G.J."/>
            <person name="Szarkandi J.G."/>
            <person name="Papp V."/>
            <person name="Albert L."/>
            <person name="Andreopoulos W."/>
            <person name="Angelini C."/>
            <person name="Antonin V."/>
            <person name="Barry K.W."/>
            <person name="Bougher N.L."/>
            <person name="Buchanan P."/>
            <person name="Buyck B."/>
            <person name="Bense V."/>
            <person name="Catcheside P."/>
            <person name="Chovatia M."/>
            <person name="Cooper J."/>
            <person name="Damon W."/>
            <person name="Desjardin D."/>
            <person name="Finy P."/>
            <person name="Geml J."/>
            <person name="Haridas S."/>
            <person name="Hughes K."/>
            <person name="Justo A."/>
            <person name="Karasinski D."/>
            <person name="Kautmanova I."/>
            <person name="Kiss B."/>
            <person name="Kocsube S."/>
            <person name="Kotiranta H."/>
            <person name="LaButti K.M."/>
            <person name="Lechner B.E."/>
            <person name="Liimatainen K."/>
            <person name="Lipzen A."/>
            <person name="Lukacs Z."/>
            <person name="Mihaltcheva S."/>
            <person name="Morgado L.N."/>
            <person name="Niskanen T."/>
            <person name="Noordeloos M.E."/>
            <person name="Ohm R.A."/>
            <person name="Ortiz-Santana B."/>
            <person name="Ovrebo C."/>
            <person name="Racz N."/>
            <person name="Riley R."/>
            <person name="Savchenko A."/>
            <person name="Shiryaev A."/>
            <person name="Soop K."/>
            <person name="Spirin V."/>
            <person name="Szebenyi C."/>
            <person name="Tomsovsky M."/>
            <person name="Tulloss R.E."/>
            <person name="Uehling J."/>
            <person name="Grigoriev I.V."/>
            <person name="Vagvolgyi C."/>
            <person name="Papp T."/>
            <person name="Martin F.M."/>
            <person name="Miettinen O."/>
            <person name="Hibbett D.S."/>
            <person name="Nagy L.G."/>
        </authorList>
    </citation>
    <scope>NUCLEOTIDE SEQUENCE [LARGE SCALE GENOMIC DNA]</scope>
    <source>
        <strain evidence="2 3">CBS 962.96</strain>
    </source>
</reference>
<dbReference type="PANTHER" id="PTHR46411:SF3">
    <property type="entry name" value="AAA+ ATPASE DOMAIN-CONTAINING PROTEIN"/>
    <property type="match status" value="1"/>
</dbReference>
<dbReference type="InterPro" id="IPR003959">
    <property type="entry name" value="ATPase_AAA_core"/>
</dbReference>
<evidence type="ECO:0000313" key="3">
    <source>
        <dbReference type="Proteomes" id="UP000297245"/>
    </source>
</evidence>
<name>A0A4S8KIC2_DENBC</name>
<feature type="domain" description="AAA+ ATPase" evidence="1">
    <location>
        <begin position="79"/>
        <end position="206"/>
    </location>
</feature>
<gene>
    <name evidence="2" type="ORF">K435DRAFT_739992</name>
</gene>
<sequence length="279" mass="31853">MTPTDDDYLLFPAKVHGYSLSDREWLEFRLDDIAEVTWNPSIFDSLELDADNKYTIRALIESQCNERAQFDDFVLGKGRGLIFNLHGPPGVGKTLTAEATSEVTRSPLYMIGAGDLGTHAGDLDHSLAKVSTLAYRWKAVVLIDEADVFLEKRENKDIHRNAMVAVFLRQLEYYAGILFLTTNRVSVFDEAIQSRIHVTLHYDKLSETAREHLWDAFLKKADYPEPRTPEQTRVLRELPLNGREIKNIVKVATTLASYENRPLKFEDVQKALKILNPMK</sequence>
<keyword evidence="2" id="KW-0378">Hydrolase</keyword>
<dbReference type="InterPro" id="IPR027417">
    <property type="entry name" value="P-loop_NTPase"/>
</dbReference>
<dbReference type="EMBL" id="ML182957">
    <property type="protein sequence ID" value="THU75093.1"/>
    <property type="molecule type" value="Genomic_DNA"/>
</dbReference>
<dbReference type="Pfam" id="PF00004">
    <property type="entry name" value="AAA"/>
    <property type="match status" value="1"/>
</dbReference>
<dbReference type="SMART" id="SM00382">
    <property type="entry name" value="AAA"/>
    <property type="match status" value="1"/>
</dbReference>
<dbReference type="Gene3D" id="3.40.50.300">
    <property type="entry name" value="P-loop containing nucleotide triphosphate hydrolases"/>
    <property type="match status" value="1"/>
</dbReference>